<evidence type="ECO:0000259" key="4">
    <source>
        <dbReference type="Pfam" id="PF14432"/>
    </source>
</evidence>
<dbReference type="FunFam" id="1.25.40.10:FF:000381">
    <property type="entry name" value="Pentatricopeptide repeat-containing protein"/>
    <property type="match status" value="2"/>
</dbReference>
<evidence type="ECO:0000256" key="3">
    <source>
        <dbReference type="PROSITE-ProRule" id="PRU00708"/>
    </source>
</evidence>
<dbReference type="InterPro" id="IPR032867">
    <property type="entry name" value="DYW_dom"/>
</dbReference>
<dbReference type="Pfam" id="PF20431">
    <property type="entry name" value="E_motif"/>
    <property type="match status" value="1"/>
</dbReference>
<feature type="domain" description="DYW" evidence="4">
    <location>
        <begin position="984"/>
        <end position="1076"/>
    </location>
</feature>
<keyword evidence="2" id="KW-0677">Repeat</keyword>
<dbReference type="Pfam" id="PF13041">
    <property type="entry name" value="PPR_2"/>
    <property type="match status" value="6"/>
</dbReference>
<dbReference type="Pfam" id="PF14432">
    <property type="entry name" value="DYW_deaminase"/>
    <property type="match status" value="1"/>
</dbReference>
<gene>
    <name evidence="5" type="ORF">F0562_016177</name>
</gene>
<dbReference type="InterPro" id="IPR002885">
    <property type="entry name" value="PPR_rpt"/>
</dbReference>
<dbReference type="NCBIfam" id="TIGR00756">
    <property type="entry name" value="PPR"/>
    <property type="match status" value="7"/>
</dbReference>
<dbReference type="FunFam" id="1.25.40.10:FF:001202">
    <property type="entry name" value="Pentatricopeptide repeat-containing protein"/>
    <property type="match status" value="1"/>
</dbReference>
<feature type="repeat" description="PPR" evidence="3">
    <location>
        <begin position="501"/>
        <end position="535"/>
    </location>
</feature>
<dbReference type="InterPro" id="IPR046849">
    <property type="entry name" value="E2_motif"/>
</dbReference>
<feature type="repeat" description="PPR" evidence="3">
    <location>
        <begin position="365"/>
        <end position="399"/>
    </location>
</feature>
<dbReference type="FunFam" id="1.25.40.10:FF:002118">
    <property type="entry name" value="Pentatricopeptide repeat-containing protein At4g13650"/>
    <property type="match status" value="1"/>
</dbReference>
<dbReference type="FunFam" id="1.25.40.10:FF:000366">
    <property type="entry name" value="Pentatricopeptide (PPR) repeat-containing protein"/>
    <property type="match status" value="1"/>
</dbReference>
<dbReference type="AlphaFoldDB" id="A0A5J4ZM83"/>
<proteinExistence type="inferred from homology"/>
<feature type="repeat" description="PPR" evidence="3">
    <location>
        <begin position="536"/>
        <end position="566"/>
    </location>
</feature>
<protein>
    <recommendedName>
        <fullName evidence="4">DYW domain-containing protein</fullName>
    </recommendedName>
</protein>
<feature type="repeat" description="PPR" evidence="3">
    <location>
        <begin position="466"/>
        <end position="500"/>
    </location>
</feature>
<evidence type="ECO:0000313" key="6">
    <source>
        <dbReference type="Proteomes" id="UP000325577"/>
    </source>
</evidence>
<dbReference type="InterPro" id="IPR011990">
    <property type="entry name" value="TPR-like_helical_dom_sf"/>
</dbReference>
<evidence type="ECO:0000313" key="5">
    <source>
        <dbReference type="EMBL" id="KAA8519049.1"/>
    </source>
</evidence>
<comment type="similarity">
    <text evidence="1">Belongs to the PPR family. PCMP-H subfamily.</text>
</comment>
<dbReference type="GO" id="GO:0009451">
    <property type="term" value="P:RNA modification"/>
    <property type="evidence" value="ECO:0007669"/>
    <property type="project" value="InterPro"/>
</dbReference>
<dbReference type="Pfam" id="PF20430">
    <property type="entry name" value="Eplus_motif"/>
    <property type="match status" value="1"/>
</dbReference>
<accession>A0A5J4ZM83</accession>
<keyword evidence="6" id="KW-1185">Reference proteome</keyword>
<dbReference type="PANTHER" id="PTHR47926">
    <property type="entry name" value="PENTATRICOPEPTIDE REPEAT-CONTAINING PROTEIN"/>
    <property type="match status" value="1"/>
</dbReference>
<evidence type="ECO:0000256" key="2">
    <source>
        <dbReference type="ARBA" id="ARBA00022737"/>
    </source>
</evidence>
<dbReference type="Pfam" id="PF01535">
    <property type="entry name" value="PPR"/>
    <property type="match status" value="5"/>
</dbReference>
<dbReference type="OrthoDB" id="185373at2759"/>
<dbReference type="Gene3D" id="1.25.40.10">
    <property type="entry name" value="Tetratricopeptide repeat domain"/>
    <property type="match status" value="6"/>
</dbReference>
<dbReference type="EMBL" id="CM018050">
    <property type="protein sequence ID" value="KAA8519049.1"/>
    <property type="molecule type" value="Genomic_DNA"/>
</dbReference>
<reference evidence="5 6" key="1">
    <citation type="submission" date="2019-09" db="EMBL/GenBank/DDBJ databases">
        <title>A chromosome-level genome assembly of the Chinese tupelo Nyssa sinensis.</title>
        <authorList>
            <person name="Yang X."/>
            <person name="Kang M."/>
            <person name="Yang Y."/>
            <person name="Xiong H."/>
            <person name="Wang M."/>
            <person name="Zhang Z."/>
            <person name="Wang Z."/>
            <person name="Wu H."/>
            <person name="Ma T."/>
            <person name="Liu J."/>
            <person name="Xi Z."/>
        </authorList>
    </citation>
    <scope>NUCLEOTIDE SEQUENCE [LARGE SCALE GENOMIC DNA]</scope>
    <source>
        <strain evidence="5">J267</strain>
        <tissue evidence="5">Leaf</tissue>
    </source>
</reference>
<name>A0A5J4ZM83_9ASTE</name>
<feature type="repeat" description="PPR" evidence="3">
    <location>
        <begin position="264"/>
        <end position="298"/>
    </location>
</feature>
<dbReference type="Proteomes" id="UP000325577">
    <property type="component" value="Linkage Group LG7"/>
</dbReference>
<feature type="repeat" description="PPR" evidence="3">
    <location>
        <begin position="668"/>
        <end position="702"/>
    </location>
</feature>
<dbReference type="FunFam" id="1.25.40.10:FF:000031">
    <property type="entry name" value="Pentatricopeptide repeat-containing protein mitochondrial"/>
    <property type="match status" value="2"/>
</dbReference>
<feature type="repeat" description="PPR" evidence="3">
    <location>
        <begin position="567"/>
        <end position="601"/>
    </location>
</feature>
<dbReference type="GO" id="GO:0008270">
    <property type="term" value="F:zinc ion binding"/>
    <property type="evidence" value="ECO:0007669"/>
    <property type="project" value="InterPro"/>
</dbReference>
<sequence length="1076" mass="119911">MVAQIQGFMVRNPISLRGSFSNSLFHHFPRKSVRKFQKYFCGSLGKLNLAALSTTAISRAVNEFPVEENEGGVIDMSRTKGLNFLHLMEQRGICANHQTYVWLLEGCLKSGSLIDAKKLHGKILKSGFDGEQVICSRLVDVYVACGDVDNAVQLFDNFPDRSVYFWNKLISEFVGKKLTSLVLDLFSQMLAENVIPDEITFANVLRACSGGKVSFRCIEKIHARIIHLGFDTSLLVCNPLIDLYSKGGFVDSARLVFDKLSSRDSVSWVAMISGLSQNGHEEDALLLFHEMHMSGIIPTPYIFSSLLSACTKIELFELGEQFHALIFKWGFASETYVCNALVTLYSRCGNLIAAEQIFSKMQLRDGISYNSLISGLAQSGFSEGAFQLFEKMQLDYLKPDCVTVASLLSACASVGALRKGEQLHSYAIKAGISSDIIIEGSLLDLYVKCSDIETAHEFFLTTQTENVVLWNVMLVAYGQMGNLSDSVQIFSQMQMESMRPNQYTYPSILRTCTSVGAIDLGEQIHTQVIKTGFQPNVYVCSVLIDMYAKHGKLDTAEKILRRLNEEDVVSWTAMIAGYTQHDLFVEALKLFKEMQDQGIRSDNIGFSSAISACAGIQAHNQGRQIHAQSVVSGYSQDLSIGNALVSLYARCGRMQDAYLAFNKIDAKDNISWNGLISGFAQSGHCEEALQVFSKMNQAGVEANMFTFGSAVSAAANTANIKQGKQIHARIIKTGYDKETEASNVLITLYAKCGSLDDAKKEFLEMPMKNEVSWNAMITGYSQHGCGSEALKLYGEMKQLGVMPNYVTFVGVLSACSHVGLVDKGLSYFKSMSKEHGLVPRPEHYACVVDILGRAGFLCRAREFIEAMPIEPDAMVWRTLLSACTVHKNLDIGEFAAHHLLKLEPEDSATYVLLSNMYAVTGRWDYRDQTRQMMKNRGVKKEPGRSWIEVKNSVHAFFVGDQLHPLADKIYEFLEDLNKQTAAIGYVQNRYSLLNDTDLGQKNPTVYIHSEKLAIAFGLLSLSSTIPLRVIKNLRICYDCHNWIKFVSKVSNRAIVVRDPYRFHHFEGGVCSCKDYW</sequence>
<feature type="repeat" description="PPR" evidence="3">
    <location>
        <begin position="769"/>
        <end position="803"/>
    </location>
</feature>
<dbReference type="InterPro" id="IPR046960">
    <property type="entry name" value="PPR_At4g14850-like_plant"/>
</dbReference>
<dbReference type="GO" id="GO:0003723">
    <property type="term" value="F:RNA binding"/>
    <property type="evidence" value="ECO:0007669"/>
    <property type="project" value="InterPro"/>
</dbReference>
<evidence type="ECO:0000256" key="1">
    <source>
        <dbReference type="ARBA" id="ARBA00006643"/>
    </source>
</evidence>
<dbReference type="PROSITE" id="PS51375">
    <property type="entry name" value="PPR"/>
    <property type="match status" value="8"/>
</dbReference>
<dbReference type="InterPro" id="IPR046848">
    <property type="entry name" value="E_motif"/>
</dbReference>
<dbReference type="FunFam" id="1.25.40.10:FF:000073">
    <property type="entry name" value="Pentatricopeptide repeat-containing protein chloroplastic"/>
    <property type="match status" value="1"/>
</dbReference>
<organism evidence="5 6">
    <name type="scientific">Nyssa sinensis</name>
    <dbReference type="NCBI Taxonomy" id="561372"/>
    <lineage>
        <taxon>Eukaryota</taxon>
        <taxon>Viridiplantae</taxon>
        <taxon>Streptophyta</taxon>
        <taxon>Embryophyta</taxon>
        <taxon>Tracheophyta</taxon>
        <taxon>Spermatophyta</taxon>
        <taxon>Magnoliopsida</taxon>
        <taxon>eudicotyledons</taxon>
        <taxon>Gunneridae</taxon>
        <taxon>Pentapetalae</taxon>
        <taxon>asterids</taxon>
        <taxon>Cornales</taxon>
        <taxon>Nyssaceae</taxon>
        <taxon>Nyssa</taxon>
    </lineage>
</organism>